<evidence type="ECO:0000313" key="2">
    <source>
        <dbReference type="EMBL" id="CAG9332432.1"/>
    </source>
</evidence>
<evidence type="ECO:0000313" key="3">
    <source>
        <dbReference type="Proteomes" id="UP001162131"/>
    </source>
</evidence>
<feature type="coiled-coil region" evidence="1">
    <location>
        <begin position="77"/>
        <end position="111"/>
    </location>
</feature>
<keyword evidence="1" id="KW-0175">Coiled coil</keyword>
<dbReference type="AlphaFoldDB" id="A0AAU9K1N0"/>
<reference evidence="2" key="1">
    <citation type="submission" date="2021-09" db="EMBL/GenBank/DDBJ databases">
        <authorList>
            <consortium name="AG Swart"/>
            <person name="Singh M."/>
            <person name="Singh A."/>
            <person name="Seah K."/>
            <person name="Emmerich C."/>
        </authorList>
    </citation>
    <scope>NUCLEOTIDE SEQUENCE</scope>
    <source>
        <strain evidence="2">ATCC30299</strain>
    </source>
</reference>
<comment type="caution">
    <text evidence="2">The sequence shown here is derived from an EMBL/GenBank/DDBJ whole genome shotgun (WGS) entry which is preliminary data.</text>
</comment>
<gene>
    <name evidence="2" type="ORF">BSTOLATCC_MIC55878</name>
</gene>
<evidence type="ECO:0000256" key="1">
    <source>
        <dbReference type="SAM" id="Coils"/>
    </source>
</evidence>
<name>A0AAU9K1N0_9CILI</name>
<organism evidence="2 3">
    <name type="scientific">Blepharisma stoltei</name>
    <dbReference type="NCBI Taxonomy" id="1481888"/>
    <lineage>
        <taxon>Eukaryota</taxon>
        <taxon>Sar</taxon>
        <taxon>Alveolata</taxon>
        <taxon>Ciliophora</taxon>
        <taxon>Postciliodesmatophora</taxon>
        <taxon>Heterotrichea</taxon>
        <taxon>Heterotrichida</taxon>
        <taxon>Blepharismidae</taxon>
        <taxon>Blepharisma</taxon>
    </lineage>
</organism>
<dbReference type="EMBL" id="CAJZBQ010000054">
    <property type="protein sequence ID" value="CAG9332432.1"/>
    <property type="molecule type" value="Genomic_DNA"/>
</dbReference>
<dbReference type="Proteomes" id="UP001162131">
    <property type="component" value="Unassembled WGS sequence"/>
</dbReference>
<protein>
    <submittedName>
        <fullName evidence="2">Uncharacterized protein</fullName>
    </submittedName>
</protein>
<feature type="coiled-coil region" evidence="1">
    <location>
        <begin position="256"/>
        <end position="283"/>
    </location>
</feature>
<proteinExistence type="predicted"/>
<sequence>MEAHKVRRKNLSLGIPSTKASTPIWPLSPRSPSLEGNRLCEPMTPRKLLYEFQLRDAIVRQEICKSERENCDMKKSIDELKIEILQIEKELNKEERLLIRQEEDLSSLHSKILKNELFQIENTEKIKESVENYKELINYLNDSIGEEANYFNNTKQITTNLKYSLHAQNNDVMENMRELISIYEDQLKFKDHTIKDEEDILNRGNQIESNKNQEIAEMISELKNEEISNQKYIYSLQKKVEIINAGKLQKKIERDLVIQKESLNSAEDVLSRLKQKLKASEKMEPFVKKLGLKIEGHRDRIIRIDLSLKK</sequence>
<keyword evidence="3" id="KW-1185">Reference proteome</keyword>
<accession>A0AAU9K1N0</accession>